<reference evidence="4" key="1">
    <citation type="submission" date="2020-08" db="EMBL/GenBank/DDBJ databases">
        <title>Genome public.</title>
        <authorList>
            <person name="Liu C."/>
            <person name="Sun Q."/>
        </authorList>
    </citation>
    <scope>NUCLEOTIDE SEQUENCE</scope>
    <source>
        <strain evidence="4">NSJ-32</strain>
    </source>
</reference>
<dbReference type="InterPro" id="IPR050922">
    <property type="entry name" value="LytR/CpsA/Psr_CW_biosynth"/>
</dbReference>
<protein>
    <submittedName>
        <fullName evidence="4">LCP family protein</fullName>
    </submittedName>
</protein>
<dbReference type="EMBL" id="JACRSQ010000024">
    <property type="protein sequence ID" value="MBC8544538.1"/>
    <property type="molecule type" value="Genomic_DNA"/>
</dbReference>
<dbReference type="NCBIfam" id="TIGR00350">
    <property type="entry name" value="lytR_cpsA_psr"/>
    <property type="match status" value="1"/>
</dbReference>
<comment type="similarity">
    <text evidence="1">Belongs to the LytR/CpsA/Psr (LCP) family.</text>
</comment>
<dbReference type="InterPro" id="IPR004474">
    <property type="entry name" value="LytR_CpsA_psr"/>
</dbReference>
<sequence length="343" mass="38243">MRQSTGHKKSHKVRNSILIVLGVLLLLIVLALLWYALKISKIQYDTGNGEWSIDTEISIPDEGETIFQDSDIPVVDDGQPIEVPDGDVWKDENVFNILLLGTDERSKEFSTNARADSILVLSLNKKEKTIKLVSLGRATGVPIPGRNDDLLTHTFRYGGAELTMKTVQDCFKVDVEKYIRVNFHTFEQLIDSVGGVDIALVKKEADALNQLTSAGLTEGENHLTGAVALQYCRLRSIDSDWQRVERQRKTLQAAAHKAKTLNLLELSGALDDILPLVKTNLTKGEITSLLLSAPGYLGKDFEQMTIPVKGSYWYKIGVDGREMNGIDFPQNIRILREFLYGAE</sequence>
<evidence type="ECO:0000256" key="1">
    <source>
        <dbReference type="ARBA" id="ARBA00006068"/>
    </source>
</evidence>
<keyword evidence="2" id="KW-0472">Membrane</keyword>
<evidence type="ECO:0000313" key="5">
    <source>
        <dbReference type="Proteomes" id="UP000657006"/>
    </source>
</evidence>
<dbReference type="RefSeq" id="WP_177714197.1">
    <property type="nucleotide sequence ID" value="NZ_JACRSQ010000024.1"/>
</dbReference>
<feature type="domain" description="Cell envelope-related transcriptional attenuator" evidence="3">
    <location>
        <begin position="114"/>
        <end position="259"/>
    </location>
</feature>
<dbReference type="PANTHER" id="PTHR33392:SF6">
    <property type="entry name" value="POLYISOPRENYL-TEICHOIC ACID--PEPTIDOGLYCAN TEICHOIC ACID TRANSFERASE TAGU"/>
    <property type="match status" value="1"/>
</dbReference>
<organism evidence="4 5">
    <name type="scientific">Bianquea renquensis</name>
    <dbReference type="NCBI Taxonomy" id="2763661"/>
    <lineage>
        <taxon>Bacteria</taxon>
        <taxon>Bacillati</taxon>
        <taxon>Bacillota</taxon>
        <taxon>Clostridia</taxon>
        <taxon>Eubacteriales</taxon>
        <taxon>Bianqueaceae</taxon>
        <taxon>Bianquea</taxon>
    </lineage>
</organism>
<keyword evidence="5" id="KW-1185">Reference proteome</keyword>
<feature type="transmembrane region" description="Helical" evidence="2">
    <location>
        <begin position="16"/>
        <end position="37"/>
    </location>
</feature>
<name>A0A926DSM9_9FIRM</name>
<evidence type="ECO:0000256" key="2">
    <source>
        <dbReference type="SAM" id="Phobius"/>
    </source>
</evidence>
<gene>
    <name evidence="4" type="ORF">H8730_13405</name>
</gene>
<dbReference type="Proteomes" id="UP000657006">
    <property type="component" value="Unassembled WGS sequence"/>
</dbReference>
<dbReference type="Pfam" id="PF03816">
    <property type="entry name" value="LytR_cpsA_psr"/>
    <property type="match status" value="1"/>
</dbReference>
<comment type="caution">
    <text evidence="4">The sequence shown here is derived from an EMBL/GenBank/DDBJ whole genome shotgun (WGS) entry which is preliminary data.</text>
</comment>
<proteinExistence type="inferred from homology"/>
<dbReference type="Gene3D" id="3.40.630.190">
    <property type="entry name" value="LCP protein"/>
    <property type="match status" value="1"/>
</dbReference>
<keyword evidence="2" id="KW-0812">Transmembrane</keyword>
<dbReference type="PANTHER" id="PTHR33392">
    <property type="entry name" value="POLYISOPRENYL-TEICHOIC ACID--PEPTIDOGLYCAN TEICHOIC ACID TRANSFERASE TAGU"/>
    <property type="match status" value="1"/>
</dbReference>
<accession>A0A926DSM9</accession>
<dbReference type="AlphaFoldDB" id="A0A926DSM9"/>
<evidence type="ECO:0000313" key="4">
    <source>
        <dbReference type="EMBL" id="MBC8544538.1"/>
    </source>
</evidence>
<keyword evidence="2" id="KW-1133">Transmembrane helix</keyword>
<evidence type="ECO:0000259" key="3">
    <source>
        <dbReference type="Pfam" id="PF03816"/>
    </source>
</evidence>